<protein>
    <submittedName>
        <fullName evidence="2">Uncharacterized protein</fullName>
    </submittedName>
</protein>
<dbReference type="EMBL" id="CP012672">
    <property type="protein sequence ID" value="AUX28855.1"/>
    <property type="molecule type" value="Genomic_DNA"/>
</dbReference>
<organism evidence="2 3">
    <name type="scientific">Sorangium cellulosum</name>
    <name type="common">Polyangium cellulosum</name>
    <dbReference type="NCBI Taxonomy" id="56"/>
    <lineage>
        <taxon>Bacteria</taxon>
        <taxon>Pseudomonadati</taxon>
        <taxon>Myxococcota</taxon>
        <taxon>Polyangia</taxon>
        <taxon>Polyangiales</taxon>
        <taxon>Polyangiaceae</taxon>
        <taxon>Sorangium</taxon>
    </lineage>
</organism>
<gene>
    <name evidence="2" type="ORF">SOCE836_009400</name>
</gene>
<feature type="compositionally biased region" description="Low complexity" evidence="1">
    <location>
        <begin position="43"/>
        <end position="54"/>
    </location>
</feature>
<proteinExistence type="predicted"/>
<reference evidence="2 3" key="1">
    <citation type="submission" date="2015-09" db="EMBL/GenBank/DDBJ databases">
        <title>Sorangium comparison.</title>
        <authorList>
            <person name="Zaburannyi N."/>
            <person name="Bunk B."/>
            <person name="Overmann J."/>
            <person name="Mueller R."/>
        </authorList>
    </citation>
    <scope>NUCLEOTIDE SEQUENCE [LARGE SCALE GENOMIC DNA]</scope>
    <source>
        <strain evidence="2 3">So ce836</strain>
    </source>
</reference>
<dbReference type="Proteomes" id="UP000295497">
    <property type="component" value="Chromosome"/>
</dbReference>
<evidence type="ECO:0000256" key="1">
    <source>
        <dbReference type="SAM" id="MobiDB-lite"/>
    </source>
</evidence>
<accession>A0A4P2QGC1</accession>
<sequence length="76" mass="7706">MDVYCEVCGIVTTVSGGARGGAAIECRVCGSAMLGARGRGTAGLPAAGAAARSIRPPPRSGDRARPRCRGTTMTRR</sequence>
<evidence type="ECO:0000313" key="2">
    <source>
        <dbReference type="EMBL" id="AUX28855.1"/>
    </source>
</evidence>
<feature type="region of interest" description="Disordered" evidence="1">
    <location>
        <begin position="43"/>
        <end position="76"/>
    </location>
</feature>
<dbReference type="AlphaFoldDB" id="A0A4P2QGC1"/>
<evidence type="ECO:0000313" key="3">
    <source>
        <dbReference type="Proteomes" id="UP000295497"/>
    </source>
</evidence>
<name>A0A4P2QGC1_SORCE</name>